<organism evidence="1 2">
    <name type="scientific">Castilleja foliolosa</name>
    <dbReference type="NCBI Taxonomy" id="1961234"/>
    <lineage>
        <taxon>Eukaryota</taxon>
        <taxon>Viridiplantae</taxon>
        <taxon>Streptophyta</taxon>
        <taxon>Embryophyta</taxon>
        <taxon>Tracheophyta</taxon>
        <taxon>Spermatophyta</taxon>
        <taxon>Magnoliopsida</taxon>
        <taxon>eudicotyledons</taxon>
        <taxon>Gunneridae</taxon>
        <taxon>Pentapetalae</taxon>
        <taxon>asterids</taxon>
        <taxon>lamiids</taxon>
        <taxon>Lamiales</taxon>
        <taxon>Orobanchaceae</taxon>
        <taxon>Pedicularideae</taxon>
        <taxon>Castillejinae</taxon>
        <taxon>Castilleja</taxon>
    </lineage>
</organism>
<dbReference type="EMBL" id="JAVIJP010000018">
    <property type="protein sequence ID" value="KAL3639024.1"/>
    <property type="molecule type" value="Genomic_DNA"/>
</dbReference>
<reference evidence="2" key="1">
    <citation type="journal article" date="2024" name="IScience">
        <title>Strigolactones Initiate the Formation of Haustorium-like Structures in Castilleja.</title>
        <authorList>
            <person name="Buerger M."/>
            <person name="Peterson D."/>
            <person name="Chory J."/>
        </authorList>
    </citation>
    <scope>NUCLEOTIDE SEQUENCE [LARGE SCALE GENOMIC DNA]</scope>
</reference>
<dbReference type="Gene3D" id="1.20.58.90">
    <property type="match status" value="1"/>
</dbReference>
<evidence type="ECO:0000313" key="1">
    <source>
        <dbReference type="EMBL" id="KAL3639024.1"/>
    </source>
</evidence>
<sequence>MLLNQAMKLWSQTPSSSLKGQRGSSSTVIVQMRMLLSWCILIPFILLQVTENVLAESRMMIPDCSKRLEFALSDLKNTVVYYSIAEIRGVTRPIQFHLYCSLSRY</sequence>
<evidence type="ECO:0000313" key="2">
    <source>
        <dbReference type="Proteomes" id="UP001632038"/>
    </source>
</evidence>
<dbReference type="SUPFAM" id="SSF46988">
    <property type="entry name" value="Tubulin chaperone cofactor A"/>
    <property type="match status" value="1"/>
</dbReference>
<protein>
    <submittedName>
        <fullName evidence="1">Uncharacterized protein</fullName>
    </submittedName>
</protein>
<dbReference type="InterPro" id="IPR036126">
    <property type="entry name" value="TBCA_sf"/>
</dbReference>
<name>A0ABD3DD19_9LAMI</name>
<accession>A0ABD3DD19</accession>
<keyword evidence="2" id="KW-1185">Reference proteome</keyword>
<comment type="caution">
    <text evidence="1">The sequence shown here is derived from an EMBL/GenBank/DDBJ whole genome shotgun (WGS) entry which is preliminary data.</text>
</comment>
<proteinExistence type="predicted"/>
<dbReference type="AlphaFoldDB" id="A0ABD3DD19"/>
<gene>
    <name evidence="1" type="ORF">CASFOL_016931</name>
</gene>
<dbReference type="Proteomes" id="UP001632038">
    <property type="component" value="Unassembled WGS sequence"/>
</dbReference>